<dbReference type="EMBL" id="VTFX01000004">
    <property type="protein sequence ID" value="KAD3632874.1"/>
    <property type="molecule type" value="Genomic_DNA"/>
</dbReference>
<proteinExistence type="predicted"/>
<dbReference type="RefSeq" id="WP_152272132.1">
    <property type="nucleotide sequence ID" value="NZ_VTFX01000004.1"/>
</dbReference>
<gene>
    <name evidence="1" type="ORF">GD627_08420</name>
</gene>
<keyword evidence="2" id="KW-1185">Reference proteome</keyword>
<dbReference type="Proteomes" id="UP000326852">
    <property type="component" value="Unassembled WGS sequence"/>
</dbReference>
<accession>A0A5N6MGP5</accession>
<reference evidence="1 2" key="1">
    <citation type="submission" date="2019-08" db="EMBL/GenBank/DDBJ databases">
        <title>Arthrobacter sp. nov., isolated from plateau pika and Tibetan wild ass.</title>
        <authorList>
            <person name="Ge Y."/>
        </authorList>
    </citation>
    <scope>NUCLEOTIDE SEQUENCE [LARGE SCALE GENOMIC DNA]</scope>
    <source>
        <strain evidence="1 2">785</strain>
    </source>
</reference>
<comment type="caution">
    <text evidence="1">The sequence shown here is derived from an EMBL/GenBank/DDBJ whole genome shotgun (WGS) entry which is preliminary data.</text>
</comment>
<evidence type="ECO:0000313" key="1">
    <source>
        <dbReference type="EMBL" id="KAD3632874.1"/>
    </source>
</evidence>
<protein>
    <recommendedName>
        <fullName evidence="3">Lipoprotein</fullName>
    </recommendedName>
</protein>
<name>A0A5N6MGP5_9MICC</name>
<evidence type="ECO:0000313" key="2">
    <source>
        <dbReference type="Proteomes" id="UP000326852"/>
    </source>
</evidence>
<evidence type="ECO:0008006" key="3">
    <source>
        <dbReference type="Google" id="ProtNLM"/>
    </source>
</evidence>
<organism evidence="1 2">
    <name type="scientific">Arthrobacter yangruifuii</name>
    <dbReference type="NCBI Taxonomy" id="2606616"/>
    <lineage>
        <taxon>Bacteria</taxon>
        <taxon>Bacillati</taxon>
        <taxon>Actinomycetota</taxon>
        <taxon>Actinomycetes</taxon>
        <taxon>Micrococcales</taxon>
        <taxon>Micrococcaceae</taxon>
        <taxon>Arthrobacter</taxon>
    </lineage>
</organism>
<sequence>MGPSPKSSTRAQTGVLAALILFGGVGAGCGGTSTLGAVRNSADEAARAIYAAAEPAELNGARSSLDNLLRQTDRSGLSVQERAIVDAAAQRSAALQQIVKGIPESDSFTFLLSRDAVMLVQSFRTNAPHSPAFQTIIDGAAERVLRHTACSVFSAVMNRDATDRAQARKLLAASPYGTAGRDGVGDWLATALDQAGTSVGEMNRYVDLSGLSSGILTASQGYVGKLQNLMDAAAWSNGGAIYLYVRHCV</sequence>
<dbReference type="PROSITE" id="PS51257">
    <property type="entry name" value="PROKAR_LIPOPROTEIN"/>
    <property type="match status" value="1"/>
</dbReference>
<dbReference type="AlphaFoldDB" id="A0A5N6MGP5"/>